<dbReference type="Gene3D" id="2.70.150.10">
    <property type="entry name" value="Calcium-transporting ATPase, cytoplasmic transduction domain A"/>
    <property type="match status" value="1"/>
</dbReference>
<feature type="domain" description="P-type ATPase C-terminal" evidence="16">
    <location>
        <begin position="691"/>
        <end position="940"/>
    </location>
</feature>
<feature type="binding site" evidence="13">
    <location>
        <position position="669"/>
    </location>
    <ligand>
        <name>ATP</name>
        <dbReference type="ChEBI" id="CHEBI:30616"/>
    </ligand>
</feature>
<dbReference type="InterPro" id="IPR023299">
    <property type="entry name" value="ATPase_P-typ_cyto_dom_N"/>
</dbReference>
<gene>
    <name evidence="17" type="ORF">g.20338</name>
</gene>
<dbReference type="InterPro" id="IPR001757">
    <property type="entry name" value="P_typ_ATPase"/>
</dbReference>
<dbReference type="InterPro" id="IPR018303">
    <property type="entry name" value="ATPase_P-typ_P_site"/>
</dbReference>
<dbReference type="SFLD" id="SFLDS00003">
    <property type="entry name" value="Haloacid_Dehalogenase"/>
    <property type="match status" value="1"/>
</dbReference>
<feature type="binding site" evidence="14">
    <location>
        <position position="283"/>
    </location>
    <ligand>
        <name>Mg(2+)</name>
        <dbReference type="ChEBI" id="CHEBI:18420"/>
    </ligand>
</feature>
<feature type="non-terminal residue" evidence="17">
    <location>
        <position position="1"/>
    </location>
</feature>
<dbReference type="SUPFAM" id="SSF81660">
    <property type="entry name" value="Metal cation-transporting ATPase, ATP-binding domain N"/>
    <property type="match status" value="1"/>
</dbReference>
<dbReference type="InterPro" id="IPR044492">
    <property type="entry name" value="P_typ_ATPase_HD_dom"/>
</dbReference>
<dbReference type="PANTHER" id="PTHR24092">
    <property type="entry name" value="PROBABLE PHOSPHOLIPID-TRANSPORTING ATPASE"/>
    <property type="match status" value="1"/>
</dbReference>
<feature type="binding site" evidence="13">
    <location>
        <position position="373"/>
    </location>
    <ligand>
        <name>ATP</name>
        <dbReference type="ChEBI" id="CHEBI:30616"/>
    </ligand>
</feature>
<evidence type="ECO:0000256" key="4">
    <source>
        <dbReference type="ARBA" id="ARBA00022723"/>
    </source>
</evidence>
<keyword evidence="3 15" id="KW-0812">Transmembrane</keyword>
<feature type="binding site" evidence="13">
    <location>
        <position position="552"/>
    </location>
    <ligand>
        <name>ATP</name>
        <dbReference type="ChEBI" id="CHEBI:30616"/>
    </ligand>
</feature>
<dbReference type="GO" id="GO:0140326">
    <property type="term" value="F:ATPase-coupled intramembrane lipid transporter activity"/>
    <property type="evidence" value="ECO:0007669"/>
    <property type="project" value="UniProtKB-EC"/>
</dbReference>
<dbReference type="Gene3D" id="3.40.1110.10">
    <property type="entry name" value="Calcium-transporting ATPase, cytoplasmic domain N"/>
    <property type="match status" value="1"/>
</dbReference>
<dbReference type="AlphaFoldDB" id="A0A1B6F449"/>
<dbReference type="GO" id="GO:0000287">
    <property type="term" value="F:magnesium ion binding"/>
    <property type="evidence" value="ECO:0007669"/>
    <property type="project" value="UniProtKB-UniRule"/>
</dbReference>
<evidence type="ECO:0000256" key="3">
    <source>
        <dbReference type="ARBA" id="ARBA00022692"/>
    </source>
</evidence>
<keyword evidence="9 15" id="KW-1133">Transmembrane helix</keyword>
<comment type="similarity">
    <text evidence="2 15">Belongs to the cation transport ATPase (P-type) (TC 3.A.3) family. Type IV subfamily.</text>
</comment>
<feature type="transmembrane region" description="Helical" evidence="15">
    <location>
        <begin position="805"/>
        <end position="828"/>
    </location>
</feature>
<dbReference type="GO" id="GO:0045332">
    <property type="term" value="P:phospholipid translocation"/>
    <property type="evidence" value="ECO:0007669"/>
    <property type="project" value="TreeGrafter"/>
</dbReference>
<feature type="binding site" evidence="13">
    <location>
        <position position="283"/>
    </location>
    <ligand>
        <name>ATP</name>
        <dbReference type="ChEBI" id="CHEBI:30616"/>
    </ligand>
</feature>
<dbReference type="InterPro" id="IPR036412">
    <property type="entry name" value="HAD-like_sf"/>
</dbReference>
<evidence type="ECO:0000256" key="2">
    <source>
        <dbReference type="ARBA" id="ARBA00008109"/>
    </source>
</evidence>
<dbReference type="Pfam" id="PF16212">
    <property type="entry name" value="PhoLip_ATPase_C"/>
    <property type="match status" value="1"/>
</dbReference>
<dbReference type="EMBL" id="GECZ01024801">
    <property type="protein sequence ID" value="JAS44968.1"/>
    <property type="molecule type" value="Transcribed_RNA"/>
</dbReference>
<dbReference type="GO" id="GO:0005886">
    <property type="term" value="C:plasma membrane"/>
    <property type="evidence" value="ECO:0007669"/>
    <property type="project" value="TreeGrafter"/>
</dbReference>
<feature type="transmembrane region" description="Helical" evidence="15">
    <location>
        <begin position="840"/>
        <end position="859"/>
    </location>
</feature>
<comment type="subcellular location">
    <subcellularLocation>
        <location evidence="1 15">Membrane</location>
        <topology evidence="1 15">Multi-pass membrane protein</topology>
    </subcellularLocation>
</comment>
<evidence type="ECO:0000256" key="7">
    <source>
        <dbReference type="ARBA" id="ARBA00022842"/>
    </source>
</evidence>
<feature type="non-terminal residue" evidence="17">
    <location>
        <position position="966"/>
    </location>
</feature>
<dbReference type="FunFam" id="3.40.50.1000:FF:000001">
    <property type="entry name" value="Phospholipid-transporting ATPase IC"/>
    <property type="match status" value="1"/>
</dbReference>
<evidence type="ECO:0000256" key="13">
    <source>
        <dbReference type="PIRSR" id="PIRSR606539-2"/>
    </source>
</evidence>
<feature type="binding site" evidence="13">
    <location>
        <position position="437"/>
    </location>
    <ligand>
        <name>ATP</name>
        <dbReference type="ChEBI" id="CHEBI:30616"/>
    </ligand>
</feature>
<dbReference type="NCBIfam" id="TIGR01494">
    <property type="entry name" value="ATPase_P-type"/>
    <property type="match status" value="1"/>
</dbReference>
<feature type="binding site" evidence="14">
    <location>
        <position position="669"/>
    </location>
    <ligand>
        <name>Mg(2+)</name>
        <dbReference type="ChEBI" id="CHEBI:18420"/>
    </ligand>
</feature>
<dbReference type="PRINTS" id="PR00119">
    <property type="entry name" value="CATATPASE"/>
</dbReference>
<keyword evidence="5 13" id="KW-0547">Nucleotide-binding</keyword>
<organism evidence="17">
    <name type="scientific">Cuerna arida</name>
    <dbReference type="NCBI Taxonomy" id="1464854"/>
    <lineage>
        <taxon>Eukaryota</taxon>
        <taxon>Metazoa</taxon>
        <taxon>Ecdysozoa</taxon>
        <taxon>Arthropoda</taxon>
        <taxon>Hexapoda</taxon>
        <taxon>Insecta</taxon>
        <taxon>Pterygota</taxon>
        <taxon>Neoptera</taxon>
        <taxon>Paraneoptera</taxon>
        <taxon>Hemiptera</taxon>
        <taxon>Auchenorrhyncha</taxon>
        <taxon>Membracoidea</taxon>
        <taxon>Cicadellidae</taxon>
        <taxon>Cicadellinae</taxon>
        <taxon>Proconiini</taxon>
        <taxon>Cuerna</taxon>
    </lineage>
</organism>
<feature type="binding site" evidence="13">
    <location>
        <position position="668"/>
    </location>
    <ligand>
        <name>ATP</name>
        <dbReference type="ChEBI" id="CHEBI:30616"/>
    </ligand>
</feature>
<dbReference type="SFLD" id="SFLDG00002">
    <property type="entry name" value="C1.7:_P-type_atpase_like"/>
    <property type="match status" value="1"/>
</dbReference>
<dbReference type="NCBIfam" id="TIGR01652">
    <property type="entry name" value="ATPase-Plipid"/>
    <property type="match status" value="1"/>
</dbReference>
<feature type="transmembrane region" description="Helical" evidence="15">
    <location>
        <begin position="715"/>
        <end position="739"/>
    </location>
</feature>
<dbReference type="GO" id="GO:0005783">
    <property type="term" value="C:endoplasmic reticulum"/>
    <property type="evidence" value="ECO:0007669"/>
    <property type="project" value="TreeGrafter"/>
</dbReference>
<dbReference type="GO" id="GO:0016887">
    <property type="term" value="F:ATP hydrolysis activity"/>
    <property type="evidence" value="ECO:0007669"/>
    <property type="project" value="InterPro"/>
</dbReference>
<reference evidence="17" key="1">
    <citation type="submission" date="2015-11" db="EMBL/GenBank/DDBJ databases">
        <title>De novo transcriptome assembly of four potential Pierce s Disease insect vectors from Arizona vineyards.</title>
        <authorList>
            <person name="Tassone E.E."/>
        </authorList>
    </citation>
    <scope>NUCLEOTIDE SEQUENCE</scope>
</reference>
<feature type="transmembrane region" description="Helical" evidence="15">
    <location>
        <begin position="169"/>
        <end position="189"/>
    </location>
</feature>
<feature type="binding site" evidence="13">
    <location>
        <position position="468"/>
    </location>
    <ligand>
        <name>ATP</name>
        <dbReference type="ChEBI" id="CHEBI:30616"/>
    </ligand>
</feature>
<dbReference type="SUPFAM" id="SSF56784">
    <property type="entry name" value="HAD-like"/>
    <property type="match status" value="1"/>
</dbReference>
<dbReference type="InterPro" id="IPR032630">
    <property type="entry name" value="P_typ_ATPase_c"/>
</dbReference>
<feature type="binding site" evidence="14">
    <location>
        <position position="281"/>
    </location>
    <ligand>
        <name>Mg(2+)</name>
        <dbReference type="ChEBI" id="CHEBI:18420"/>
    </ligand>
</feature>
<feature type="transmembrane region" description="Helical" evidence="15">
    <location>
        <begin position="871"/>
        <end position="895"/>
    </location>
</feature>
<evidence type="ECO:0000256" key="11">
    <source>
        <dbReference type="ARBA" id="ARBA00034036"/>
    </source>
</evidence>
<feature type="transmembrane region" description="Helical" evidence="15">
    <location>
        <begin position="751"/>
        <end position="775"/>
    </location>
</feature>
<sequence length="966" mass="109457">ISSHPDSKGYITTANLDGETNLKTVECPIDTDLNVDHLPHLRGTITCEPPTVDLYGFHGNITLSLSQGEGDIETFNPVFVQDGYAMDTLHGDSCKGRHRISFSKIHFLAQREYTAPLNATNLLLRGSRLRNTEFVFGCAVYTGKETKLALNSTLTINKFSTIEKSVNRFLLFFVILLMVEVLISVFLTLCFERRFGTPDKWYLGPMEQVTVKDVLNDIFVYFVLYYYIIPISLYVTIELQRFLGTFFFEWDLEMFSNEQSAICNTSDLNEELGQVQYLFSDKTGTLTENDMKFRRCSIEGSMFVETKGELMLLPPSGVLPTQLPISYWPPEVEQFLLAMALCHCVQTRGEMSGQVIHQDSRKVPEYQASSPDEKALVLAASRCGVVFLGTEGGYASVSVRGEIKKFKRLQTLEFSSDRKRMSVVVSDSDDQVWLFCKGAESTMMPLMVSGHREETIRHYTDFSLRGLRTLVLGLRKMDTGEYLRLARAIRVARSTIDVTTREALLSEVFNDFERSLHLQGATAVEDRLQDRVPETLELLRSAGIKVWVLTGDKVETALNIAYSCGHFKQGTHRLDLYDLNSETECLNTLQEFRCQMEKESLAQYGLVVDGTAVRLALLHDQALLCEIACNCTTVLCCRLSPKQKAEIVSLVKRTKGRPIVAAVGDGANDVSMIQEANIGLGIMGKEGRQAVRCSDFGFAKFHCLARALLVHGHWFYLRGATLVQYFFYKNIVFITPQVYFSLLNGESPQPIYLSVYLMLYNTIFSASPIVMYALFEQNYSDSKLLSRPELYKLHRNNSLMSWGHFFQWMAVGLWHSLVVYFVPVLMLGVNSVFLSNSTPMGTAALGITILHNIIIVVNLKLAIHSSYWTKLFIISEIVSISSFIIFSYVYNKIFIVTTRQSLYYVYSQLIVSPNFWLLSLLSVVISFLPDIILKVLQNQRFRKMQLPSWLPTRRKGVFVLPTLRGA</sequence>
<comment type="cofactor">
    <cofactor evidence="14">
        <name>Mg(2+)</name>
        <dbReference type="ChEBI" id="CHEBI:18420"/>
    </cofactor>
</comment>
<dbReference type="GO" id="GO:0005524">
    <property type="term" value="F:ATP binding"/>
    <property type="evidence" value="ECO:0007669"/>
    <property type="project" value="UniProtKB-UniRule"/>
</dbReference>
<dbReference type="InterPro" id="IPR023298">
    <property type="entry name" value="ATPase_P-typ_TM_dom_sf"/>
</dbReference>
<keyword evidence="10 15" id="KW-0472">Membrane</keyword>
<proteinExistence type="inferred from homology"/>
<dbReference type="Gene3D" id="1.20.1110.10">
    <property type="entry name" value="Calcium-transporting ATPase, transmembrane domain"/>
    <property type="match status" value="1"/>
</dbReference>
<feature type="binding site" evidence="13">
    <location>
        <position position="414"/>
    </location>
    <ligand>
        <name>ATP</name>
        <dbReference type="ChEBI" id="CHEBI:30616"/>
    </ligand>
</feature>
<dbReference type="PROSITE" id="PS00154">
    <property type="entry name" value="ATPASE_E1_E2"/>
    <property type="match status" value="1"/>
</dbReference>
<keyword evidence="7 14" id="KW-0460">Magnesium</keyword>
<evidence type="ECO:0000256" key="5">
    <source>
        <dbReference type="ARBA" id="ARBA00022741"/>
    </source>
</evidence>
<evidence type="ECO:0000256" key="9">
    <source>
        <dbReference type="ARBA" id="ARBA00022989"/>
    </source>
</evidence>
<dbReference type="FunFam" id="3.40.50.1000:FF:000034">
    <property type="entry name" value="Phospholipid-transporting ATPase"/>
    <property type="match status" value="1"/>
</dbReference>
<feature type="binding site" evidence="13">
    <location>
        <position position="550"/>
    </location>
    <ligand>
        <name>ATP</name>
        <dbReference type="ChEBI" id="CHEBI:30616"/>
    </ligand>
</feature>
<evidence type="ECO:0000259" key="16">
    <source>
        <dbReference type="Pfam" id="PF16212"/>
    </source>
</evidence>
<name>A0A1B6F449_9HEMI</name>
<comment type="catalytic activity">
    <reaction evidence="11 15">
        <text>ATP + H2O + phospholipidSide 1 = ADP + phosphate + phospholipidSide 2.</text>
        <dbReference type="EC" id="7.6.2.1"/>
    </reaction>
</comment>
<evidence type="ECO:0000256" key="6">
    <source>
        <dbReference type="ARBA" id="ARBA00022840"/>
    </source>
</evidence>
<evidence type="ECO:0000256" key="15">
    <source>
        <dbReference type="RuleBase" id="RU362033"/>
    </source>
</evidence>
<dbReference type="InterPro" id="IPR006539">
    <property type="entry name" value="P-type_ATPase_IV"/>
</dbReference>
<evidence type="ECO:0000313" key="17">
    <source>
        <dbReference type="EMBL" id="JAS44968.1"/>
    </source>
</evidence>
<feature type="binding site" evidence="13">
    <location>
        <position position="644"/>
    </location>
    <ligand>
        <name>ATP</name>
        <dbReference type="ChEBI" id="CHEBI:30616"/>
    </ligand>
</feature>
<dbReference type="Pfam" id="PF13246">
    <property type="entry name" value="Cation_ATPase"/>
    <property type="match status" value="1"/>
</dbReference>
<keyword evidence="6 13" id="KW-0067">ATP-binding</keyword>
<feature type="binding site" evidence="13">
    <location>
        <position position="638"/>
    </location>
    <ligand>
        <name>ATP</name>
        <dbReference type="ChEBI" id="CHEBI:30616"/>
    </ligand>
</feature>
<keyword evidence="8 15" id="KW-1278">Translocase</keyword>
<feature type="binding site" evidence="13">
    <location>
        <position position="551"/>
    </location>
    <ligand>
        <name>ATP</name>
        <dbReference type="ChEBI" id="CHEBI:30616"/>
    </ligand>
</feature>
<feature type="binding site" evidence="13">
    <location>
        <position position="281"/>
    </location>
    <ligand>
        <name>ATP</name>
        <dbReference type="ChEBI" id="CHEBI:30616"/>
    </ligand>
</feature>
<evidence type="ECO:0000256" key="8">
    <source>
        <dbReference type="ARBA" id="ARBA00022967"/>
    </source>
</evidence>
<keyword evidence="4 14" id="KW-0479">Metal-binding</keyword>
<protein>
    <recommendedName>
        <fullName evidence="15">Phospholipid-transporting ATPase</fullName>
        <ecNumber evidence="15">7.6.2.1</ecNumber>
    </recommendedName>
</protein>
<evidence type="ECO:0000256" key="12">
    <source>
        <dbReference type="PIRSR" id="PIRSR606539-1"/>
    </source>
</evidence>
<dbReference type="PANTHER" id="PTHR24092:SF175">
    <property type="entry name" value="PHOSPHOLIPID-TRANSPORTING ATPASE"/>
    <property type="match status" value="1"/>
</dbReference>
<feature type="transmembrane region" description="Helical" evidence="15">
    <location>
        <begin position="218"/>
        <end position="237"/>
    </location>
</feature>
<dbReference type="Gene3D" id="3.40.50.1000">
    <property type="entry name" value="HAD superfamily/HAD-like"/>
    <property type="match status" value="2"/>
</dbReference>
<dbReference type="SFLD" id="SFLDF00027">
    <property type="entry name" value="p-type_atpase"/>
    <property type="match status" value="1"/>
</dbReference>
<feature type="active site" description="4-aspartylphosphate intermediate" evidence="12">
    <location>
        <position position="281"/>
    </location>
</feature>
<feature type="binding site" evidence="14">
    <location>
        <position position="665"/>
    </location>
    <ligand>
        <name>Mg(2+)</name>
        <dbReference type="ChEBI" id="CHEBI:18420"/>
    </ligand>
</feature>
<dbReference type="SUPFAM" id="SSF81665">
    <property type="entry name" value="Calcium ATPase, transmembrane domain M"/>
    <property type="match status" value="1"/>
</dbReference>
<dbReference type="InterPro" id="IPR023214">
    <property type="entry name" value="HAD_sf"/>
</dbReference>
<evidence type="ECO:0000256" key="10">
    <source>
        <dbReference type="ARBA" id="ARBA00023136"/>
    </source>
</evidence>
<accession>A0A1B6F449</accession>
<evidence type="ECO:0000256" key="14">
    <source>
        <dbReference type="PIRSR" id="PIRSR606539-3"/>
    </source>
</evidence>
<dbReference type="EC" id="7.6.2.1" evidence="15"/>
<evidence type="ECO:0000256" key="1">
    <source>
        <dbReference type="ARBA" id="ARBA00004141"/>
    </source>
</evidence>
<feature type="binding site" evidence="13">
    <location>
        <position position="282"/>
    </location>
    <ligand>
        <name>ATP</name>
        <dbReference type="ChEBI" id="CHEBI:30616"/>
    </ligand>
</feature>